<evidence type="ECO:0000313" key="8">
    <source>
        <dbReference type="EMBL" id="WNG45909.1"/>
    </source>
</evidence>
<dbReference type="CDD" id="cd00075">
    <property type="entry name" value="HATPase"/>
    <property type="match status" value="1"/>
</dbReference>
<dbReference type="SMART" id="SM00448">
    <property type="entry name" value="REC"/>
    <property type="match status" value="1"/>
</dbReference>
<dbReference type="CDD" id="cd16922">
    <property type="entry name" value="HATPase_EvgS-ArcB-TorS-like"/>
    <property type="match status" value="1"/>
</dbReference>
<feature type="domain" description="Response regulatory" evidence="7">
    <location>
        <begin position="604"/>
        <end position="719"/>
    </location>
</feature>
<comment type="catalytic activity">
    <reaction evidence="1">
        <text>ATP + protein L-histidine = ADP + protein N-phospho-L-histidine.</text>
        <dbReference type="EC" id="2.7.13.3"/>
    </reaction>
</comment>
<organism evidence="8 9">
    <name type="scientific">Archangium minus</name>
    <dbReference type="NCBI Taxonomy" id="83450"/>
    <lineage>
        <taxon>Bacteria</taxon>
        <taxon>Pseudomonadati</taxon>
        <taxon>Myxococcota</taxon>
        <taxon>Myxococcia</taxon>
        <taxon>Myxococcales</taxon>
        <taxon>Cystobacterineae</taxon>
        <taxon>Archangiaceae</taxon>
        <taxon>Archangium</taxon>
    </lineage>
</organism>
<proteinExistence type="predicted"/>
<dbReference type="InterPro" id="IPR004358">
    <property type="entry name" value="Sig_transdc_His_kin-like_C"/>
</dbReference>
<dbReference type="InterPro" id="IPR005467">
    <property type="entry name" value="His_kinase_dom"/>
</dbReference>
<accession>A0ABY9WQ28</accession>
<gene>
    <name evidence="8" type="ORF">F0U60_18675</name>
</gene>
<feature type="modified residue" description="4-aspartylphosphate" evidence="4">
    <location>
        <position position="652"/>
    </location>
</feature>
<dbReference type="InterPro" id="IPR036097">
    <property type="entry name" value="HisK_dim/P_sf"/>
</dbReference>
<dbReference type="SUPFAM" id="SSF52172">
    <property type="entry name" value="CheY-like"/>
    <property type="match status" value="1"/>
</dbReference>
<feature type="domain" description="Histidine kinase" evidence="6">
    <location>
        <begin position="327"/>
        <end position="544"/>
    </location>
</feature>
<dbReference type="PRINTS" id="PR00344">
    <property type="entry name" value="BCTRLSENSOR"/>
</dbReference>
<dbReference type="Proteomes" id="UP001611383">
    <property type="component" value="Chromosome"/>
</dbReference>
<keyword evidence="5" id="KW-0175">Coiled coil</keyword>
<dbReference type="InterPro" id="IPR001789">
    <property type="entry name" value="Sig_transdc_resp-reg_receiver"/>
</dbReference>
<reference evidence="8 9" key="1">
    <citation type="submission" date="2019-08" db="EMBL/GenBank/DDBJ databases">
        <title>Archangium and Cystobacter genomes.</title>
        <authorList>
            <person name="Chen I.-C.K."/>
            <person name="Wielgoss S."/>
        </authorList>
    </citation>
    <scope>NUCLEOTIDE SEQUENCE [LARGE SCALE GENOMIC DNA]</scope>
    <source>
        <strain evidence="8 9">Cbm 6</strain>
    </source>
</reference>
<evidence type="ECO:0000256" key="5">
    <source>
        <dbReference type="SAM" id="Coils"/>
    </source>
</evidence>
<dbReference type="EC" id="2.7.13.3" evidence="2"/>
<dbReference type="SMART" id="SM00387">
    <property type="entry name" value="HATPase_c"/>
    <property type="match status" value="2"/>
</dbReference>
<dbReference type="Gene3D" id="3.30.565.10">
    <property type="entry name" value="Histidine kinase-like ATPase, C-terminal domain"/>
    <property type="match status" value="2"/>
</dbReference>
<dbReference type="SMART" id="SM00388">
    <property type="entry name" value="HisKA"/>
    <property type="match status" value="2"/>
</dbReference>
<evidence type="ECO:0000256" key="3">
    <source>
        <dbReference type="ARBA" id="ARBA00022553"/>
    </source>
</evidence>
<dbReference type="InterPro" id="IPR024096">
    <property type="entry name" value="NO_sig/Golgi_transp_ligand-bd"/>
</dbReference>
<evidence type="ECO:0000259" key="7">
    <source>
        <dbReference type="PROSITE" id="PS50110"/>
    </source>
</evidence>
<dbReference type="PROSITE" id="PS50110">
    <property type="entry name" value="RESPONSE_REGULATORY"/>
    <property type="match status" value="1"/>
</dbReference>
<evidence type="ECO:0000313" key="9">
    <source>
        <dbReference type="Proteomes" id="UP001611383"/>
    </source>
</evidence>
<feature type="coiled-coil region" evidence="5">
    <location>
        <begin position="258"/>
        <end position="317"/>
    </location>
</feature>
<dbReference type="Gene3D" id="1.10.287.130">
    <property type="match status" value="2"/>
</dbReference>
<dbReference type="Gene3D" id="3.40.50.2300">
    <property type="match status" value="1"/>
</dbReference>
<dbReference type="InterPro" id="IPR036890">
    <property type="entry name" value="HATPase_C_sf"/>
</dbReference>
<dbReference type="PROSITE" id="PS50109">
    <property type="entry name" value="HIS_KIN"/>
    <property type="match status" value="2"/>
</dbReference>
<dbReference type="Pfam" id="PF00512">
    <property type="entry name" value="HisKA"/>
    <property type="match status" value="2"/>
</dbReference>
<name>A0ABY9WQ28_9BACT</name>
<keyword evidence="3 4" id="KW-0597">Phosphoprotein</keyword>
<dbReference type="CDD" id="cd00082">
    <property type="entry name" value="HisKA"/>
    <property type="match status" value="1"/>
</dbReference>
<keyword evidence="9" id="KW-1185">Reference proteome</keyword>
<evidence type="ECO:0000256" key="1">
    <source>
        <dbReference type="ARBA" id="ARBA00000085"/>
    </source>
</evidence>
<dbReference type="InterPro" id="IPR003594">
    <property type="entry name" value="HATPase_dom"/>
</dbReference>
<protein>
    <recommendedName>
        <fullName evidence="2">histidine kinase</fullName>
        <ecNumber evidence="2">2.7.13.3</ecNumber>
    </recommendedName>
</protein>
<dbReference type="PANTHER" id="PTHR43547:SF2">
    <property type="entry name" value="HYBRID SIGNAL TRANSDUCTION HISTIDINE KINASE C"/>
    <property type="match status" value="1"/>
</dbReference>
<dbReference type="InterPro" id="IPR011006">
    <property type="entry name" value="CheY-like_superfamily"/>
</dbReference>
<sequence>MNPLVAESGPAPRPDNAPEVSVRVTSVLLLHFEQQYGSARLAEVFRNHHFSLSLDYLRTPTNFISLRFLEQLADVLVRESGDPMFMRKAGISMAASPEALGFVYYLIRAFGSLEICFRKTVEHSSSYNRVGNFEIERLEREQLVLAYRSAVPETSRHVCELRMGQFASFPTIWGLPPADVSESQCQVQGAECCRYHLRWMDPLPMWGRYTGLLLGAVSGVGASMLGLGHPAFAVTSLSLVGVSLGSWVDLRRDMRRKDEALNEQAQGMMGSLEELQQRYDEMFRINVALEDRVAARTRELTEANVRLEAALAKQKELDRLKSEFFDNVSHELRTPLTLILLTLDSLLQRGPEEFDAPVRQHLETMNRSASRLLRLINNLLDLTKLEAGKTKLRYEPLDIQGFLSSLLVPFEVLADKKGLELELEGTVTTPVHVDVARIESVFQNLISNALKFTTQGKVTVRLREDDTWVHVEVIDTGVGIASQDLSVIFDRFAQADSSGTRRFGGTGIGLALVKETLELHTGGIEVSSELGKGSNFHVWLRKGTAHARDESIGSSANEPVVNRPSLRRSADVAAMLEPESPMSTPAVEALPAPPDAEAGPDAPRVLLVEDEPEIRAFLRGVLKPYYRLLEATNGEEGLRIAQKERPDLIVSDVMMPVMSGIQMLAALRSSPETVDTPIIMLTARQEVDAKVEGLSMGANDYLGKPFSPREMLARIEAQLRLRDAAVRAAENERLAATGLLTSGFAHEVRNPLNGLMNALQPLRESLTSGSPDPAMAVAMLDLIEECGQRIRGLAEGLLSFVRTGSKAVAVDLGASLDASVQALSWRLPSGMKVERDYQCSEPVWSDPGSLNQVWVNLLDNAVRAIGPDGVVRVSTARDGGDAVVSIIDNGVGIKPEHMERLFQPFFSTRDAGEGTGLGLALCQRIVLRQGGRIRVFSDYGKGTRVEVRLPLEADPDRILPPLLSEGRPTQPHWRT</sequence>
<dbReference type="PANTHER" id="PTHR43547">
    <property type="entry name" value="TWO-COMPONENT HISTIDINE KINASE"/>
    <property type="match status" value="1"/>
</dbReference>
<dbReference type="InterPro" id="IPR003661">
    <property type="entry name" value="HisK_dim/P_dom"/>
</dbReference>
<dbReference type="Pfam" id="PF02518">
    <property type="entry name" value="HATPase_c"/>
    <property type="match status" value="2"/>
</dbReference>
<evidence type="ECO:0000256" key="2">
    <source>
        <dbReference type="ARBA" id="ARBA00012438"/>
    </source>
</evidence>
<evidence type="ECO:0000259" key="6">
    <source>
        <dbReference type="PROSITE" id="PS50109"/>
    </source>
</evidence>
<dbReference type="EMBL" id="CP043494">
    <property type="protein sequence ID" value="WNG45909.1"/>
    <property type="molecule type" value="Genomic_DNA"/>
</dbReference>
<dbReference type="Pfam" id="PF00072">
    <property type="entry name" value="Response_reg"/>
    <property type="match status" value="1"/>
</dbReference>
<dbReference type="SUPFAM" id="SSF111126">
    <property type="entry name" value="Ligand-binding domain in the NO signalling and Golgi transport"/>
    <property type="match status" value="1"/>
</dbReference>
<dbReference type="SUPFAM" id="SSF55874">
    <property type="entry name" value="ATPase domain of HSP90 chaperone/DNA topoisomerase II/histidine kinase"/>
    <property type="match status" value="2"/>
</dbReference>
<dbReference type="SUPFAM" id="SSF47384">
    <property type="entry name" value="Homodimeric domain of signal transducing histidine kinase"/>
    <property type="match status" value="2"/>
</dbReference>
<evidence type="ECO:0000256" key="4">
    <source>
        <dbReference type="PROSITE-ProRule" id="PRU00169"/>
    </source>
</evidence>
<feature type="domain" description="Histidine kinase" evidence="6">
    <location>
        <begin position="743"/>
        <end position="953"/>
    </location>
</feature>